<dbReference type="AlphaFoldDB" id="A0AAV7MFG4"/>
<proteinExistence type="predicted"/>
<reference evidence="1" key="1">
    <citation type="journal article" date="2022" name="bioRxiv">
        <title>Sequencing and chromosome-scale assembly of the giantPleurodeles waltlgenome.</title>
        <authorList>
            <person name="Brown T."/>
            <person name="Elewa A."/>
            <person name="Iarovenko S."/>
            <person name="Subramanian E."/>
            <person name="Araus A.J."/>
            <person name="Petzold A."/>
            <person name="Susuki M."/>
            <person name="Suzuki K.-i.T."/>
            <person name="Hayashi T."/>
            <person name="Toyoda A."/>
            <person name="Oliveira C."/>
            <person name="Osipova E."/>
            <person name="Leigh N.D."/>
            <person name="Simon A."/>
            <person name="Yun M.H."/>
        </authorList>
    </citation>
    <scope>NUCLEOTIDE SEQUENCE</scope>
    <source>
        <strain evidence="1">20211129_DDA</strain>
        <tissue evidence="1">Liver</tissue>
    </source>
</reference>
<protein>
    <recommendedName>
        <fullName evidence="3">Secreted protein</fullName>
    </recommendedName>
</protein>
<evidence type="ECO:0008006" key="3">
    <source>
        <dbReference type="Google" id="ProtNLM"/>
    </source>
</evidence>
<accession>A0AAV7MFG4</accession>
<evidence type="ECO:0000313" key="2">
    <source>
        <dbReference type="Proteomes" id="UP001066276"/>
    </source>
</evidence>
<dbReference type="Proteomes" id="UP001066276">
    <property type="component" value="Chromosome 10"/>
</dbReference>
<comment type="caution">
    <text evidence="1">The sequence shown here is derived from an EMBL/GenBank/DDBJ whole genome shotgun (WGS) entry which is preliminary data.</text>
</comment>
<evidence type="ECO:0000313" key="1">
    <source>
        <dbReference type="EMBL" id="KAJ1102071.1"/>
    </source>
</evidence>
<gene>
    <name evidence="1" type="ORF">NDU88_007129</name>
</gene>
<dbReference type="EMBL" id="JANPWB010000014">
    <property type="protein sequence ID" value="KAJ1102071.1"/>
    <property type="molecule type" value="Genomic_DNA"/>
</dbReference>
<sequence length="93" mass="10253">MQWRPVPGGGGAAPLWLPCLSRRDSCCGSAFPRPSAVRKEDRGPGWTPSPSAARGLRHFIYMLPPLEGVIFRGGTKYGAFERYNSGDRTFRNV</sequence>
<name>A0AAV7MFG4_PLEWA</name>
<organism evidence="1 2">
    <name type="scientific">Pleurodeles waltl</name>
    <name type="common">Iberian ribbed newt</name>
    <dbReference type="NCBI Taxonomy" id="8319"/>
    <lineage>
        <taxon>Eukaryota</taxon>
        <taxon>Metazoa</taxon>
        <taxon>Chordata</taxon>
        <taxon>Craniata</taxon>
        <taxon>Vertebrata</taxon>
        <taxon>Euteleostomi</taxon>
        <taxon>Amphibia</taxon>
        <taxon>Batrachia</taxon>
        <taxon>Caudata</taxon>
        <taxon>Salamandroidea</taxon>
        <taxon>Salamandridae</taxon>
        <taxon>Pleurodelinae</taxon>
        <taxon>Pleurodeles</taxon>
    </lineage>
</organism>
<keyword evidence="2" id="KW-1185">Reference proteome</keyword>